<protein>
    <submittedName>
        <fullName evidence="3">Uncharacterized protein</fullName>
    </submittedName>
</protein>
<feature type="coiled-coil region" evidence="1">
    <location>
        <begin position="171"/>
        <end position="231"/>
    </location>
</feature>
<evidence type="ECO:0000313" key="3">
    <source>
        <dbReference type="EMBL" id="EEC48087.1"/>
    </source>
</evidence>
<feature type="compositionally biased region" description="Polar residues" evidence="2">
    <location>
        <begin position="138"/>
        <end position="158"/>
    </location>
</feature>
<name>B7G0H4_PHATC</name>
<evidence type="ECO:0000256" key="2">
    <source>
        <dbReference type="SAM" id="MobiDB-lite"/>
    </source>
</evidence>
<evidence type="ECO:0000256" key="1">
    <source>
        <dbReference type="SAM" id="Coils"/>
    </source>
</evidence>
<dbReference type="KEGG" id="pti:PHATRDRAFT_46218"/>
<reference evidence="3 4" key="1">
    <citation type="journal article" date="2008" name="Nature">
        <title>The Phaeodactylum genome reveals the evolutionary history of diatom genomes.</title>
        <authorList>
            <person name="Bowler C."/>
            <person name="Allen A.E."/>
            <person name="Badger J.H."/>
            <person name="Grimwood J."/>
            <person name="Jabbari K."/>
            <person name="Kuo A."/>
            <person name="Maheswari U."/>
            <person name="Martens C."/>
            <person name="Maumus F."/>
            <person name="Otillar R.P."/>
            <person name="Rayko E."/>
            <person name="Salamov A."/>
            <person name="Vandepoele K."/>
            <person name="Beszteri B."/>
            <person name="Gruber A."/>
            <person name="Heijde M."/>
            <person name="Katinka M."/>
            <person name="Mock T."/>
            <person name="Valentin K."/>
            <person name="Verret F."/>
            <person name="Berges J.A."/>
            <person name="Brownlee C."/>
            <person name="Cadoret J.P."/>
            <person name="Chiovitti A."/>
            <person name="Choi C.J."/>
            <person name="Coesel S."/>
            <person name="De Martino A."/>
            <person name="Detter J.C."/>
            <person name="Durkin C."/>
            <person name="Falciatore A."/>
            <person name="Fournet J."/>
            <person name="Haruta M."/>
            <person name="Huysman M.J."/>
            <person name="Jenkins B.D."/>
            <person name="Jiroutova K."/>
            <person name="Jorgensen R.E."/>
            <person name="Joubert Y."/>
            <person name="Kaplan A."/>
            <person name="Kroger N."/>
            <person name="Kroth P.G."/>
            <person name="La Roche J."/>
            <person name="Lindquist E."/>
            <person name="Lommer M."/>
            <person name="Martin-Jezequel V."/>
            <person name="Lopez P.J."/>
            <person name="Lucas S."/>
            <person name="Mangogna M."/>
            <person name="McGinnis K."/>
            <person name="Medlin L.K."/>
            <person name="Montsant A."/>
            <person name="Oudot-Le Secq M.P."/>
            <person name="Napoli C."/>
            <person name="Obornik M."/>
            <person name="Parker M.S."/>
            <person name="Petit J.L."/>
            <person name="Porcel B.M."/>
            <person name="Poulsen N."/>
            <person name="Robison M."/>
            <person name="Rychlewski L."/>
            <person name="Rynearson T.A."/>
            <person name="Schmutz J."/>
            <person name="Shapiro H."/>
            <person name="Siaut M."/>
            <person name="Stanley M."/>
            <person name="Sussman M.R."/>
            <person name="Taylor A.R."/>
            <person name="Vardi A."/>
            <person name="von Dassow P."/>
            <person name="Vyverman W."/>
            <person name="Willis A."/>
            <person name="Wyrwicz L.S."/>
            <person name="Rokhsar D.S."/>
            <person name="Weissenbach J."/>
            <person name="Armbrust E.V."/>
            <person name="Green B.R."/>
            <person name="Van de Peer Y."/>
            <person name="Grigoriev I.V."/>
        </authorList>
    </citation>
    <scope>NUCLEOTIDE SEQUENCE [LARGE SCALE GENOMIC DNA]</scope>
    <source>
        <strain evidence="3 4">CCAP 1055/1</strain>
    </source>
</reference>
<evidence type="ECO:0000313" key="4">
    <source>
        <dbReference type="Proteomes" id="UP000000759"/>
    </source>
</evidence>
<organism evidence="3 4">
    <name type="scientific">Phaeodactylum tricornutum (strain CCAP 1055/1)</name>
    <dbReference type="NCBI Taxonomy" id="556484"/>
    <lineage>
        <taxon>Eukaryota</taxon>
        <taxon>Sar</taxon>
        <taxon>Stramenopiles</taxon>
        <taxon>Ochrophyta</taxon>
        <taxon>Bacillariophyta</taxon>
        <taxon>Bacillariophyceae</taxon>
        <taxon>Bacillariophycidae</taxon>
        <taxon>Naviculales</taxon>
        <taxon>Phaeodactylaceae</taxon>
        <taxon>Phaeodactylum</taxon>
    </lineage>
</organism>
<dbReference type="PaxDb" id="2850-Phatr46218"/>
<keyword evidence="4" id="KW-1185">Reference proteome</keyword>
<feature type="coiled-coil region" evidence="1">
    <location>
        <begin position="64"/>
        <end position="111"/>
    </location>
</feature>
<keyword evidence="1" id="KW-0175">Coiled coil</keyword>
<sequence length="243" mass="27607">MTKKLSLVKRLKEERARFDDRNPALDRALKLHKEADAIQTKIRMWTTLKLAEGASSNFRSAAELEIYEAEARAEENRFKKEKNRRKLVEELRRLETRIEKIVNLKNEAAARQDADVASQIRQILLRLQSRLKQYQEVVNSSTAPSSQQSTERSASTAKVSIDSKADKRSSLTALEKDASDLLLRIEELQLVRKAARAHHDHKGVRAATKALKRAREMLDECRSDVATLRTALVGVSETAWCGC</sequence>
<dbReference type="RefSeq" id="XP_002180679.1">
    <property type="nucleotide sequence ID" value="XM_002180643.1"/>
</dbReference>
<dbReference type="Proteomes" id="UP000000759">
    <property type="component" value="Chromosome 9"/>
</dbReference>
<accession>B7G0H4</accession>
<dbReference type="GeneID" id="7201185"/>
<dbReference type="AlphaFoldDB" id="B7G0H4"/>
<dbReference type="HOGENOM" id="CLU_1144470_0_0_1"/>
<proteinExistence type="predicted"/>
<dbReference type="EMBL" id="CM000612">
    <property type="protein sequence ID" value="EEC48087.1"/>
    <property type="molecule type" value="Genomic_DNA"/>
</dbReference>
<reference evidence="4" key="2">
    <citation type="submission" date="2008-08" db="EMBL/GenBank/DDBJ databases">
        <authorList>
            <consortium name="Diatom Consortium"/>
            <person name="Grigoriev I."/>
            <person name="Grimwood J."/>
            <person name="Kuo A."/>
            <person name="Otillar R.P."/>
            <person name="Salamov A."/>
            <person name="Detter J.C."/>
            <person name="Lindquist E."/>
            <person name="Shapiro H."/>
            <person name="Lucas S."/>
            <person name="Glavina del Rio T."/>
            <person name="Pitluck S."/>
            <person name="Rokhsar D."/>
            <person name="Bowler C."/>
        </authorList>
    </citation>
    <scope>GENOME REANNOTATION</scope>
    <source>
        <strain evidence="4">CCAP 1055/1</strain>
    </source>
</reference>
<gene>
    <name evidence="3" type="ORF">PHATRDRAFT_46218</name>
</gene>
<dbReference type="InParanoid" id="B7G0H4"/>
<feature type="region of interest" description="Disordered" evidence="2">
    <location>
        <begin position="138"/>
        <end position="162"/>
    </location>
</feature>